<accession>A0ACB9PDK2</accession>
<sequence length="109" mass="11748">MGEPIIRIGIIGCADIARKVSCAIALATNAKLHAVGSRALDKAQNFAVANSFPHVKIYRSYEAVLDDPDVDAVYVPLSASLHVHWAVLAAHCPEEETFAAREAGGFQYR</sequence>
<dbReference type="EMBL" id="CM039429">
    <property type="protein sequence ID" value="KAI4346573.1"/>
    <property type="molecule type" value="Genomic_DNA"/>
</dbReference>
<dbReference type="Proteomes" id="UP000828941">
    <property type="component" value="Chromosome 4"/>
</dbReference>
<name>A0ACB9PDK2_BAUVA</name>
<keyword evidence="2" id="KW-1185">Reference proteome</keyword>
<evidence type="ECO:0000313" key="1">
    <source>
        <dbReference type="EMBL" id="KAI4346573.1"/>
    </source>
</evidence>
<reference evidence="1 2" key="1">
    <citation type="journal article" date="2022" name="DNA Res.">
        <title>Chromosomal-level genome assembly of the orchid tree Bauhinia variegata (Leguminosae; Cercidoideae) supports the allotetraploid origin hypothesis of Bauhinia.</title>
        <authorList>
            <person name="Zhong Y."/>
            <person name="Chen Y."/>
            <person name="Zheng D."/>
            <person name="Pang J."/>
            <person name="Liu Y."/>
            <person name="Luo S."/>
            <person name="Meng S."/>
            <person name="Qian L."/>
            <person name="Wei D."/>
            <person name="Dai S."/>
            <person name="Zhou R."/>
        </authorList>
    </citation>
    <scope>NUCLEOTIDE SEQUENCE [LARGE SCALE GENOMIC DNA]</scope>
    <source>
        <strain evidence="1">BV-YZ2020</strain>
    </source>
</reference>
<organism evidence="1 2">
    <name type="scientific">Bauhinia variegata</name>
    <name type="common">Purple orchid tree</name>
    <name type="synonym">Phanera variegata</name>
    <dbReference type="NCBI Taxonomy" id="167791"/>
    <lineage>
        <taxon>Eukaryota</taxon>
        <taxon>Viridiplantae</taxon>
        <taxon>Streptophyta</taxon>
        <taxon>Embryophyta</taxon>
        <taxon>Tracheophyta</taxon>
        <taxon>Spermatophyta</taxon>
        <taxon>Magnoliopsida</taxon>
        <taxon>eudicotyledons</taxon>
        <taxon>Gunneridae</taxon>
        <taxon>Pentapetalae</taxon>
        <taxon>rosids</taxon>
        <taxon>fabids</taxon>
        <taxon>Fabales</taxon>
        <taxon>Fabaceae</taxon>
        <taxon>Cercidoideae</taxon>
        <taxon>Cercideae</taxon>
        <taxon>Bauhiniinae</taxon>
        <taxon>Bauhinia</taxon>
    </lineage>
</organism>
<evidence type="ECO:0000313" key="2">
    <source>
        <dbReference type="Proteomes" id="UP000828941"/>
    </source>
</evidence>
<proteinExistence type="predicted"/>
<protein>
    <submittedName>
        <fullName evidence="1">Uncharacterized protein</fullName>
    </submittedName>
</protein>
<comment type="caution">
    <text evidence="1">The sequence shown here is derived from an EMBL/GenBank/DDBJ whole genome shotgun (WGS) entry which is preliminary data.</text>
</comment>
<gene>
    <name evidence="1" type="ORF">L6164_007458</name>
</gene>